<organism evidence="1 2">
    <name type="scientific">Marinibactrum halimedae</name>
    <dbReference type="NCBI Taxonomy" id="1444977"/>
    <lineage>
        <taxon>Bacteria</taxon>
        <taxon>Pseudomonadati</taxon>
        <taxon>Pseudomonadota</taxon>
        <taxon>Gammaproteobacteria</taxon>
        <taxon>Cellvibrionales</taxon>
        <taxon>Cellvibrionaceae</taxon>
        <taxon>Marinibactrum</taxon>
    </lineage>
</organism>
<proteinExistence type="predicted"/>
<evidence type="ECO:0000313" key="1">
    <source>
        <dbReference type="EMBL" id="GLS26770.1"/>
    </source>
</evidence>
<evidence type="ECO:0000313" key="2">
    <source>
        <dbReference type="Proteomes" id="UP001156870"/>
    </source>
</evidence>
<gene>
    <name evidence="1" type="ORF">GCM10007877_24890</name>
</gene>
<dbReference type="Proteomes" id="UP001156870">
    <property type="component" value="Unassembled WGS sequence"/>
</dbReference>
<keyword evidence="2" id="KW-1185">Reference proteome</keyword>
<dbReference type="AlphaFoldDB" id="A0AA37TB07"/>
<dbReference type="EMBL" id="BSPD01000061">
    <property type="protein sequence ID" value="GLS26770.1"/>
    <property type="molecule type" value="Genomic_DNA"/>
</dbReference>
<name>A0AA37TB07_9GAMM</name>
<comment type="caution">
    <text evidence="1">The sequence shown here is derived from an EMBL/GenBank/DDBJ whole genome shotgun (WGS) entry which is preliminary data.</text>
</comment>
<accession>A0AA37TB07</accession>
<protein>
    <submittedName>
        <fullName evidence="1">Uncharacterized protein</fullName>
    </submittedName>
</protein>
<reference evidence="1 2" key="1">
    <citation type="journal article" date="2014" name="Int. J. Syst. Evol. Microbiol.">
        <title>Complete genome sequence of Corynebacterium casei LMG S-19264T (=DSM 44701T), isolated from a smear-ripened cheese.</title>
        <authorList>
            <consortium name="US DOE Joint Genome Institute (JGI-PGF)"/>
            <person name="Walter F."/>
            <person name="Albersmeier A."/>
            <person name="Kalinowski J."/>
            <person name="Ruckert C."/>
        </authorList>
    </citation>
    <scope>NUCLEOTIDE SEQUENCE [LARGE SCALE GENOMIC DNA]</scope>
    <source>
        <strain evidence="1 2">NBRC 110095</strain>
    </source>
</reference>
<sequence>MARLIINKFTLGAVCESFYHSLFQDGAMIAYHPVGTIPISSARQILISGRKASLSLIYLSRMLLKNAEKRLEINTFLSPNSPPASDVKAYVLNNETNTKANTKTNNNLHQEGDCV</sequence>